<accession>A0A916U487</accession>
<dbReference type="RefSeq" id="WP_188608695.1">
    <property type="nucleotide sequence ID" value="NZ_BMGG01000003.1"/>
</dbReference>
<reference evidence="1" key="1">
    <citation type="journal article" date="2014" name="Int. J. Syst. Evol. Microbiol.">
        <title>Complete genome sequence of Corynebacterium casei LMG S-19264T (=DSM 44701T), isolated from a smear-ripened cheese.</title>
        <authorList>
            <consortium name="US DOE Joint Genome Institute (JGI-PGF)"/>
            <person name="Walter F."/>
            <person name="Albersmeier A."/>
            <person name="Kalinowski J."/>
            <person name="Ruckert C."/>
        </authorList>
    </citation>
    <scope>NUCLEOTIDE SEQUENCE</scope>
    <source>
        <strain evidence="1">CGMCC 1.12919</strain>
    </source>
</reference>
<sequence length="745" mass="79515">MAITSRAPASFKVRAQVGLRGPRGETGDVTPEAQEAVSKAQQWATQSNAEVEPGQGYGAKKYADAAALDADAAQTQRFAAEAARDAVLAAGQMYPDIAAGRATVADGEYFKVIGSGDVSFYLYQRLSSATERLILTQPSSAAINKLDQKVNLIGANFLLADPPDTAVIGGIADAANKVLAYIFSDASLGWLRGLRADPNFDPDLGFGPLVQFSNGGIVIGVGKDGKIRARLDRDSAQRAMSAVAYTTDEARALLPATYWGSTDLSGFQDISRTLTRGQVYYLNRSISVLINRDYRRAALDESCVFIEYVPSHGQSLNQGTTNGALQPTLGHPVAPHNSFCFNTGTIGAFALAGDGTQAGDELDASAITSFEACHERLTARGLSESMGTALMGSLLEREVAAGAPRGVRFYIAHGKGGRGIAEINKGTGWWDNALIYAQKFNGIASSYGKATVHRSLHLEQGQQDRNYLGQGAQTRTDYLNALRQLRSDYDTDIREGIFGNARPILLTIGQLTANGEIEAPNLGASEISLAQLDLVEEDEVAGRTTAAAQQVSITTADYMLRTNVFGYLAGGPHLYPAGYDIKGEYKAKVHDWVFRQNKWWTALRPSGAITRSGAVITIPFYVPVPPLIIDTATLPDFTQFGGKNGFVYRDSNGTSTVASVAIADDGTGTAPGSTMGIGRVQVTLSAIPTGALPTPEYAYVGAINMSGQYRASAWGNLRDSDNDTSRYVAGVTLWNWSVIFKKDVT</sequence>
<comment type="caution">
    <text evidence="1">The sequence shown here is derived from an EMBL/GenBank/DDBJ whole genome shotgun (WGS) entry which is preliminary data.</text>
</comment>
<protein>
    <submittedName>
        <fullName evidence="1">Uncharacterized protein</fullName>
    </submittedName>
</protein>
<dbReference type="AlphaFoldDB" id="A0A916U487"/>
<dbReference type="Proteomes" id="UP000637002">
    <property type="component" value="Unassembled WGS sequence"/>
</dbReference>
<evidence type="ECO:0000313" key="1">
    <source>
        <dbReference type="EMBL" id="GGC58264.1"/>
    </source>
</evidence>
<reference evidence="1" key="2">
    <citation type="submission" date="2020-09" db="EMBL/GenBank/DDBJ databases">
        <authorList>
            <person name="Sun Q."/>
            <person name="Zhou Y."/>
        </authorList>
    </citation>
    <scope>NUCLEOTIDE SEQUENCE</scope>
    <source>
        <strain evidence="1">CGMCC 1.12919</strain>
    </source>
</reference>
<evidence type="ECO:0000313" key="2">
    <source>
        <dbReference type="Proteomes" id="UP000637002"/>
    </source>
</evidence>
<proteinExistence type="predicted"/>
<gene>
    <name evidence="1" type="ORF">GCM10010994_16490</name>
</gene>
<name>A0A916U487_9HYPH</name>
<organism evidence="1 2">
    <name type="scientific">Chelatococcus reniformis</name>
    <dbReference type="NCBI Taxonomy" id="1494448"/>
    <lineage>
        <taxon>Bacteria</taxon>
        <taxon>Pseudomonadati</taxon>
        <taxon>Pseudomonadota</taxon>
        <taxon>Alphaproteobacteria</taxon>
        <taxon>Hyphomicrobiales</taxon>
        <taxon>Chelatococcaceae</taxon>
        <taxon>Chelatococcus</taxon>
    </lineage>
</organism>
<keyword evidence="2" id="KW-1185">Reference proteome</keyword>
<dbReference type="EMBL" id="BMGG01000003">
    <property type="protein sequence ID" value="GGC58264.1"/>
    <property type="molecule type" value="Genomic_DNA"/>
</dbReference>